<evidence type="ECO:0000313" key="5">
    <source>
        <dbReference type="Proteomes" id="UP000565441"/>
    </source>
</evidence>
<feature type="region of interest" description="Disordered" evidence="1">
    <location>
        <begin position="1"/>
        <end position="20"/>
    </location>
</feature>
<accession>A0A8H5H8S2</accession>
<reference evidence="4 5" key="1">
    <citation type="journal article" date="2020" name="ISME J.">
        <title>Uncovering the hidden diversity of litter-decomposition mechanisms in mushroom-forming fungi.</title>
        <authorList>
            <person name="Floudas D."/>
            <person name="Bentzer J."/>
            <person name="Ahren D."/>
            <person name="Johansson T."/>
            <person name="Persson P."/>
            <person name="Tunlid A."/>
        </authorList>
    </citation>
    <scope>NUCLEOTIDE SEQUENCE [LARGE SCALE GENOMIC DNA]</scope>
    <source>
        <strain evidence="4 5">CBS 661.87</strain>
    </source>
</reference>
<feature type="domain" description="Glycosyltransferase family 18 catalytic" evidence="3">
    <location>
        <begin position="213"/>
        <end position="432"/>
    </location>
</feature>
<evidence type="ECO:0000259" key="3">
    <source>
        <dbReference type="Pfam" id="PF15024"/>
    </source>
</evidence>
<keyword evidence="2" id="KW-0472">Membrane</keyword>
<name>A0A8H5H8S2_9AGAR</name>
<keyword evidence="2" id="KW-0812">Transmembrane</keyword>
<protein>
    <recommendedName>
        <fullName evidence="3">Glycosyltransferase family 18 catalytic domain-containing protein</fullName>
    </recommendedName>
</protein>
<dbReference type="UniPathway" id="UPA00378"/>
<dbReference type="Proteomes" id="UP000565441">
    <property type="component" value="Unassembled WGS sequence"/>
</dbReference>
<gene>
    <name evidence="4" type="ORF">D9615_005991</name>
</gene>
<dbReference type="AlphaFoldDB" id="A0A8H5H8S2"/>
<evidence type="ECO:0000256" key="1">
    <source>
        <dbReference type="SAM" id="MobiDB-lite"/>
    </source>
</evidence>
<evidence type="ECO:0000256" key="2">
    <source>
        <dbReference type="SAM" id="Phobius"/>
    </source>
</evidence>
<dbReference type="Pfam" id="PF15024">
    <property type="entry name" value="Glyco_transf_18"/>
    <property type="match status" value="1"/>
</dbReference>
<proteinExistence type="predicted"/>
<organism evidence="4 5">
    <name type="scientific">Tricholomella constricta</name>
    <dbReference type="NCBI Taxonomy" id="117010"/>
    <lineage>
        <taxon>Eukaryota</taxon>
        <taxon>Fungi</taxon>
        <taxon>Dikarya</taxon>
        <taxon>Basidiomycota</taxon>
        <taxon>Agaricomycotina</taxon>
        <taxon>Agaricomycetes</taxon>
        <taxon>Agaricomycetidae</taxon>
        <taxon>Agaricales</taxon>
        <taxon>Tricholomatineae</taxon>
        <taxon>Lyophyllaceae</taxon>
        <taxon>Tricholomella</taxon>
    </lineage>
</organism>
<dbReference type="InterPro" id="IPR026116">
    <property type="entry name" value="GT18_cat"/>
</dbReference>
<sequence length="492" mass="55857">MPNNDYERLPTGSKDDADEWEGIVPGNRRSISYEGFRTWFRQSSTILLVAAAFALLASIIFTVDLVYARSHDSGRILTSYNFLPYLWPVGLPNRTDNWENENSKSMHALLSCMASQNCEQNRTSIVLLSTSRFSNGIAGDTSGENIWAMSVLTALREMGYTAIFAPDNYELARTYRQYPDLVKIVILEGFRSKECFNNGRCIKTTSHPLGVPAWKLLSFHFWRGAESPLGSNWTLSPEDYARIVPDHNGVENVYLGYSIERTCKRIPIMPSSERPQQAYILAKDLKYFKSDRGFAWNNVSFVPPYPLSVMSGIRYNADTTEPDTLPHGITDLGPLNQTQFYTQLGKSRVLIGIGHPRLSPSPYDALCMGVPFINPILGWDDNDPDNRFKWESQHDALKWEDPPYVYNVRKDDEKGLWAAIKEALDHPIERFRAFLSSLLEGLTVASRYILPSMTMDALKHRVAEIVERDWKGQAEELLAERKASGKGQLFEL</sequence>
<dbReference type="EMBL" id="JAACJP010000017">
    <property type="protein sequence ID" value="KAF5379051.1"/>
    <property type="molecule type" value="Genomic_DNA"/>
</dbReference>
<dbReference type="GO" id="GO:0030144">
    <property type="term" value="F:alpha-1,6-mannosylglycoprotein 6-beta-N-acetylglucosaminyltransferase activity"/>
    <property type="evidence" value="ECO:0007669"/>
    <property type="project" value="InterPro"/>
</dbReference>
<comment type="caution">
    <text evidence="4">The sequence shown here is derived from an EMBL/GenBank/DDBJ whole genome shotgun (WGS) entry which is preliminary data.</text>
</comment>
<dbReference type="OrthoDB" id="2113294at2759"/>
<feature type="transmembrane region" description="Helical" evidence="2">
    <location>
        <begin position="46"/>
        <end position="67"/>
    </location>
</feature>
<evidence type="ECO:0000313" key="4">
    <source>
        <dbReference type="EMBL" id="KAF5379051.1"/>
    </source>
</evidence>
<keyword evidence="2" id="KW-1133">Transmembrane helix</keyword>
<keyword evidence="5" id="KW-1185">Reference proteome</keyword>